<protein>
    <submittedName>
        <fullName evidence="1">Uncharacterized protein</fullName>
    </submittedName>
</protein>
<keyword evidence="2" id="KW-1185">Reference proteome</keyword>
<accession>A0A848KRK0</accession>
<comment type="caution">
    <text evidence="1">The sequence shown here is derived from an EMBL/GenBank/DDBJ whole genome shotgun (WGS) entry which is preliminary data.</text>
</comment>
<name>A0A848KRK0_9NOCA</name>
<dbReference type="Proteomes" id="UP000535543">
    <property type="component" value="Unassembled WGS sequence"/>
</dbReference>
<evidence type="ECO:0000313" key="1">
    <source>
        <dbReference type="EMBL" id="NMN98910.1"/>
    </source>
</evidence>
<dbReference type="EMBL" id="VCQU01000013">
    <property type="protein sequence ID" value="NMN98910.1"/>
    <property type="molecule type" value="Genomic_DNA"/>
</dbReference>
<evidence type="ECO:0000313" key="2">
    <source>
        <dbReference type="Proteomes" id="UP000535543"/>
    </source>
</evidence>
<proteinExistence type="predicted"/>
<dbReference type="AlphaFoldDB" id="A0A848KRK0"/>
<reference evidence="1 2" key="2">
    <citation type="submission" date="2020-06" db="EMBL/GenBank/DDBJ databases">
        <title>Antribacter stalactiti gen. nov., sp. nov., a new member of the family Nacardiaceae isolated from a cave.</title>
        <authorList>
            <person name="Kim I.S."/>
        </authorList>
    </citation>
    <scope>NUCLEOTIDE SEQUENCE [LARGE SCALE GENOMIC DNA]</scope>
    <source>
        <strain evidence="1 2">YC2-7</strain>
    </source>
</reference>
<dbReference type="RefSeq" id="WP_169593684.1">
    <property type="nucleotide sequence ID" value="NZ_VCQU01000013.1"/>
</dbReference>
<gene>
    <name evidence="1" type="ORF">FGL95_28135</name>
</gene>
<sequence length="76" mass="8385">MNWGSDFIAMCEAFRQHVRTGTPLELDALAAVDEAITAVRGGVYDPDAIDVLTVQAVAWVLANPERVDLPTPKYRR</sequence>
<organism evidence="1 2">
    <name type="scientific">Antrihabitans stalactiti</name>
    <dbReference type="NCBI Taxonomy" id="2584121"/>
    <lineage>
        <taxon>Bacteria</taxon>
        <taxon>Bacillati</taxon>
        <taxon>Actinomycetota</taxon>
        <taxon>Actinomycetes</taxon>
        <taxon>Mycobacteriales</taxon>
        <taxon>Nocardiaceae</taxon>
        <taxon>Antrihabitans</taxon>
    </lineage>
</organism>
<reference evidence="1 2" key="1">
    <citation type="submission" date="2019-05" db="EMBL/GenBank/DDBJ databases">
        <authorList>
            <person name="Lee S.D."/>
        </authorList>
    </citation>
    <scope>NUCLEOTIDE SEQUENCE [LARGE SCALE GENOMIC DNA]</scope>
    <source>
        <strain evidence="1 2">YC2-7</strain>
    </source>
</reference>